<evidence type="ECO:0000256" key="13">
    <source>
        <dbReference type="ARBA" id="ARBA00023180"/>
    </source>
</evidence>
<name>A0A9P0HT09_NEZVI</name>
<keyword evidence="6" id="KW-0808">Transferase</keyword>
<keyword evidence="12" id="KW-0472">Membrane</keyword>
<evidence type="ECO:0000256" key="5">
    <source>
        <dbReference type="ARBA" id="ARBA00022676"/>
    </source>
</evidence>
<dbReference type="GO" id="GO:0000139">
    <property type="term" value="C:Golgi membrane"/>
    <property type="evidence" value="ECO:0007669"/>
    <property type="project" value="UniProtKB-SubCell"/>
</dbReference>
<evidence type="ECO:0000256" key="1">
    <source>
        <dbReference type="ARBA" id="ARBA00004240"/>
    </source>
</evidence>
<dbReference type="GO" id="GO:0008194">
    <property type="term" value="F:UDP-glycosyltransferase activity"/>
    <property type="evidence" value="ECO:0007669"/>
    <property type="project" value="TreeGrafter"/>
</dbReference>
<dbReference type="AlphaFoldDB" id="A0A9P0HT09"/>
<dbReference type="Pfam" id="PF01762">
    <property type="entry name" value="Galactosyl_T"/>
    <property type="match status" value="1"/>
</dbReference>
<evidence type="ECO:0000256" key="7">
    <source>
        <dbReference type="ARBA" id="ARBA00022692"/>
    </source>
</evidence>
<evidence type="ECO:0000313" key="17">
    <source>
        <dbReference type="Proteomes" id="UP001152798"/>
    </source>
</evidence>
<keyword evidence="10" id="KW-1133">Transmembrane helix</keyword>
<keyword evidence="17" id="KW-1185">Reference proteome</keyword>
<dbReference type="PANTHER" id="PTHR11214">
    <property type="entry name" value="BETA-1,3-N-ACETYLGLUCOSAMINYLTRANSFERASE"/>
    <property type="match status" value="1"/>
</dbReference>
<sequence length="466" mass="53839">MFIYYVGLFILIVSIIAKYDDVMLFVFTSVSSDVLVFDETKKATLLVGVLSAQYNFRARKVIRETWGQLTKNRSIELKFLIGDEVCPYPVKDRITPFGCDLWLINHPPESEEFSTMGDPIEEASCDIGFTFLVKTGIIINKIGLDYQIFKGNSSERARVVLYDSRLGSRVASATFVKEPLNGIFWKSVLPIILDEGFEGELKVISSDIGNIYCAHRLQYIAPVYYFETIDEHDKYVDFKLGNWRSTLVGFNYTLKDVKGLGEILADRTERFRRWSLEKSLIKQQLEDEQIKHNDLLFLSGFVDVYDNLSFKVSAFFKWVMIEDHWKYVLKTDDDVFLDLALIEKGLKNEFELWTCLRSEVPNHSGKWRDRYSSEYPLFPSGSGYVLSLETIKKLRFEAKSKLGEDVMMGYAIEDLKKPTNETCFWACGPLRANSPECNVPELSSNELVLFWNLYKEFGYIPNEDEI</sequence>
<dbReference type="GO" id="GO:0006493">
    <property type="term" value="P:protein O-linked glycosylation"/>
    <property type="evidence" value="ECO:0007669"/>
    <property type="project" value="TreeGrafter"/>
</dbReference>
<dbReference type="EMBL" id="OV725083">
    <property type="protein sequence ID" value="CAH1407717.1"/>
    <property type="molecule type" value="Genomic_DNA"/>
</dbReference>
<reference evidence="16" key="1">
    <citation type="submission" date="2022-01" db="EMBL/GenBank/DDBJ databases">
        <authorList>
            <person name="King R."/>
        </authorList>
    </citation>
    <scope>NUCLEOTIDE SEQUENCE</scope>
</reference>
<organism evidence="16 17">
    <name type="scientific">Nezara viridula</name>
    <name type="common">Southern green stink bug</name>
    <name type="synonym">Cimex viridulus</name>
    <dbReference type="NCBI Taxonomy" id="85310"/>
    <lineage>
        <taxon>Eukaryota</taxon>
        <taxon>Metazoa</taxon>
        <taxon>Ecdysozoa</taxon>
        <taxon>Arthropoda</taxon>
        <taxon>Hexapoda</taxon>
        <taxon>Insecta</taxon>
        <taxon>Pterygota</taxon>
        <taxon>Neoptera</taxon>
        <taxon>Paraneoptera</taxon>
        <taxon>Hemiptera</taxon>
        <taxon>Heteroptera</taxon>
        <taxon>Panheteroptera</taxon>
        <taxon>Pentatomomorpha</taxon>
        <taxon>Pentatomoidea</taxon>
        <taxon>Pentatomidae</taxon>
        <taxon>Pentatominae</taxon>
        <taxon>Nezara</taxon>
    </lineage>
</organism>
<evidence type="ECO:0000256" key="3">
    <source>
        <dbReference type="ARBA" id="ARBA00004922"/>
    </source>
</evidence>
<evidence type="ECO:0000256" key="6">
    <source>
        <dbReference type="ARBA" id="ARBA00022679"/>
    </source>
</evidence>
<keyword evidence="5 15" id="KW-0328">Glycosyltransferase</keyword>
<comment type="pathway">
    <text evidence="3">Protein modification; protein glycosylation.</text>
</comment>
<evidence type="ECO:0000256" key="15">
    <source>
        <dbReference type="RuleBase" id="RU363063"/>
    </source>
</evidence>
<evidence type="ECO:0000256" key="12">
    <source>
        <dbReference type="ARBA" id="ARBA00023136"/>
    </source>
</evidence>
<dbReference type="EC" id="2.4.1.-" evidence="15"/>
<keyword evidence="9" id="KW-0735">Signal-anchor</keyword>
<proteinExistence type="inferred from homology"/>
<keyword evidence="7" id="KW-0812">Transmembrane</keyword>
<dbReference type="Gene3D" id="3.90.550.50">
    <property type="match status" value="1"/>
</dbReference>
<accession>A0A9P0HT09</accession>
<evidence type="ECO:0000256" key="8">
    <source>
        <dbReference type="ARBA" id="ARBA00022824"/>
    </source>
</evidence>
<evidence type="ECO:0000256" key="4">
    <source>
        <dbReference type="ARBA" id="ARBA00008661"/>
    </source>
</evidence>
<evidence type="ECO:0000256" key="10">
    <source>
        <dbReference type="ARBA" id="ARBA00022989"/>
    </source>
</evidence>
<evidence type="ECO:0000313" key="16">
    <source>
        <dbReference type="EMBL" id="CAH1407717.1"/>
    </source>
</evidence>
<dbReference type="OrthoDB" id="1158011at2759"/>
<evidence type="ECO:0000256" key="14">
    <source>
        <dbReference type="ARBA" id="ARBA00047667"/>
    </source>
</evidence>
<evidence type="ECO:0000256" key="2">
    <source>
        <dbReference type="ARBA" id="ARBA00004323"/>
    </source>
</evidence>
<dbReference type="PANTHER" id="PTHR11214:SF219">
    <property type="entry name" value="UDP-GALNAC:BETA-1,3-N-ACETYLGALACTOSAMINYLTRANSFERASE 2"/>
    <property type="match status" value="1"/>
</dbReference>
<dbReference type="GO" id="GO:0005783">
    <property type="term" value="C:endoplasmic reticulum"/>
    <property type="evidence" value="ECO:0007669"/>
    <property type="project" value="UniProtKB-SubCell"/>
</dbReference>
<comment type="subcellular location">
    <subcellularLocation>
        <location evidence="1">Endoplasmic reticulum</location>
    </subcellularLocation>
    <subcellularLocation>
        <location evidence="2 15">Golgi apparatus membrane</location>
        <topology evidence="2 15">Single-pass type II membrane protein</topology>
    </subcellularLocation>
</comment>
<protein>
    <recommendedName>
        <fullName evidence="15">Hexosyltransferase</fullName>
        <ecNumber evidence="15">2.4.1.-</ecNumber>
    </recommendedName>
</protein>
<dbReference type="GO" id="GO:0016758">
    <property type="term" value="F:hexosyltransferase activity"/>
    <property type="evidence" value="ECO:0007669"/>
    <property type="project" value="InterPro"/>
</dbReference>
<dbReference type="Proteomes" id="UP001152798">
    <property type="component" value="Chromosome 7"/>
</dbReference>
<keyword evidence="11 15" id="KW-0333">Golgi apparatus</keyword>
<comment type="similarity">
    <text evidence="4 15">Belongs to the glycosyltransferase 31 family.</text>
</comment>
<keyword evidence="13" id="KW-0325">Glycoprotein</keyword>
<evidence type="ECO:0000256" key="9">
    <source>
        <dbReference type="ARBA" id="ARBA00022968"/>
    </source>
</evidence>
<comment type="catalytic activity">
    <reaction evidence="14">
        <text>3-O-(N-acetyl-beta-D-glucosaminyl-(1-&gt;4)-alpha-D-mannosyl)-L-threonyl-[protein] + UDP-N-acetyl-alpha-D-galactosamine = 3-O-[beta-D-GalNAc-(1-&gt;3)-beta-D-GlcNAc-(1-&gt;4)-alpha-D-Man]-L-Thr-[protein] + UDP + H(+)</text>
        <dbReference type="Rhea" id="RHEA:37667"/>
        <dbReference type="Rhea" id="RHEA-COMP:13308"/>
        <dbReference type="Rhea" id="RHEA-COMP:13618"/>
        <dbReference type="ChEBI" id="CHEBI:15378"/>
        <dbReference type="ChEBI" id="CHEBI:58223"/>
        <dbReference type="ChEBI" id="CHEBI:67138"/>
        <dbReference type="ChEBI" id="CHEBI:136709"/>
        <dbReference type="ChEBI" id="CHEBI:137540"/>
        <dbReference type="EC" id="2.4.1.313"/>
    </reaction>
</comment>
<keyword evidence="8" id="KW-0256">Endoplasmic reticulum</keyword>
<gene>
    <name evidence="16" type="ORF">NEZAVI_LOCUS15377</name>
</gene>
<evidence type="ECO:0000256" key="11">
    <source>
        <dbReference type="ARBA" id="ARBA00023034"/>
    </source>
</evidence>
<dbReference type="InterPro" id="IPR002659">
    <property type="entry name" value="Glyco_trans_31"/>
</dbReference>